<name>A0A1I7ZT41_9BILA</name>
<reference evidence="3" key="1">
    <citation type="submission" date="2016-11" db="UniProtKB">
        <authorList>
            <consortium name="WormBaseParasite"/>
        </authorList>
    </citation>
    <scope>IDENTIFICATION</scope>
</reference>
<organism evidence="2 3">
    <name type="scientific">Steinernema glaseri</name>
    <dbReference type="NCBI Taxonomy" id="37863"/>
    <lineage>
        <taxon>Eukaryota</taxon>
        <taxon>Metazoa</taxon>
        <taxon>Ecdysozoa</taxon>
        <taxon>Nematoda</taxon>
        <taxon>Chromadorea</taxon>
        <taxon>Rhabditida</taxon>
        <taxon>Tylenchina</taxon>
        <taxon>Panagrolaimomorpha</taxon>
        <taxon>Strongyloidoidea</taxon>
        <taxon>Steinernematidae</taxon>
        <taxon>Steinernema</taxon>
    </lineage>
</organism>
<keyword evidence="2" id="KW-1185">Reference proteome</keyword>
<accession>A0A1I7ZT41</accession>
<feature type="region of interest" description="Disordered" evidence="1">
    <location>
        <begin position="30"/>
        <end position="105"/>
    </location>
</feature>
<sequence length="105" mass="11497">MFVPCSSLAINSRLRNRHENHLFTFGFTVPPESRKGPNSRRMEVPGAEPQVRRGAWRHGGGGGDSEEELFHSFGVISKDDAARPRRGGQIGRPDDDDRGCPGAPS</sequence>
<feature type="compositionally biased region" description="Basic and acidic residues" evidence="1">
    <location>
        <begin position="32"/>
        <end position="43"/>
    </location>
</feature>
<proteinExistence type="predicted"/>
<protein>
    <submittedName>
        <fullName evidence="3">Uncharacterized protein</fullName>
    </submittedName>
</protein>
<evidence type="ECO:0000313" key="2">
    <source>
        <dbReference type="Proteomes" id="UP000095287"/>
    </source>
</evidence>
<evidence type="ECO:0000256" key="1">
    <source>
        <dbReference type="SAM" id="MobiDB-lite"/>
    </source>
</evidence>
<dbReference type="Proteomes" id="UP000095287">
    <property type="component" value="Unplaced"/>
</dbReference>
<dbReference type="WBParaSite" id="L893_g29539.t1">
    <property type="protein sequence ID" value="L893_g29539.t1"/>
    <property type="gene ID" value="L893_g29539"/>
</dbReference>
<dbReference type="AlphaFoldDB" id="A0A1I7ZT41"/>
<evidence type="ECO:0000313" key="3">
    <source>
        <dbReference type="WBParaSite" id="L893_g29539.t1"/>
    </source>
</evidence>